<accession>A0ABU1Z276</accession>
<evidence type="ECO:0000313" key="2">
    <source>
        <dbReference type="EMBL" id="MDR7294724.1"/>
    </source>
</evidence>
<dbReference type="EMBL" id="JAVDXQ010000001">
    <property type="protein sequence ID" value="MDR7294724.1"/>
    <property type="molecule type" value="Genomic_DNA"/>
</dbReference>
<dbReference type="RefSeq" id="WP_310340295.1">
    <property type="nucleotide sequence ID" value="NZ_JAVDXQ010000001.1"/>
</dbReference>
<name>A0ABU1Z276_9BURK</name>
<dbReference type="Proteomes" id="UP001180536">
    <property type="component" value="Unassembled WGS sequence"/>
</dbReference>
<protein>
    <submittedName>
        <fullName evidence="2">Protein TonB</fullName>
    </submittedName>
</protein>
<sequence length="255" mass="26278">MSAVLSPGITGGLTLDDSRPPPRRLVPPAPPLAASNARRSRLQPPSSGNRGTGIAVVVGLHVLLGWGLSSGLATKAVQAIKKPIEMALLTEPAPPPPPPPPPPKVVKIEPVQKVAPPPTYVPPPEIAPAVTPPPAPIQVVQATPPKEPVVVAAAPAPVPAPPPAPAPAVVKREISLACPGYEAVLASALEEAIERVGIRGTVQTLIKIRGTQVVEVTPQSGPKEYYKYVQAAVKRMRCTAGGADEVQVALPVIFS</sequence>
<keyword evidence="3" id="KW-1185">Reference proteome</keyword>
<reference evidence="2 3" key="1">
    <citation type="submission" date="2023-07" db="EMBL/GenBank/DDBJ databases">
        <title>Sorghum-associated microbial communities from plants grown in Nebraska, USA.</title>
        <authorList>
            <person name="Schachtman D."/>
        </authorList>
    </citation>
    <scope>NUCLEOTIDE SEQUENCE [LARGE SCALE GENOMIC DNA]</scope>
    <source>
        <strain evidence="2 3">BE310</strain>
    </source>
</reference>
<evidence type="ECO:0000256" key="1">
    <source>
        <dbReference type="SAM" id="MobiDB-lite"/>
    </source>
</evidence>
<organism evidence="2 3">
    <name type="scientific">Pelomonas aquatica</name>
    <dbReference type="NCBI Taxonomy" id="431058"/>
    <lineage>
        <taxon>Bacteria</taxon>
        <taxon>Pseudomonadati</taxon>
        <taxon>Pseudomonadota</taxon>
        <taxon>Betaproteobacteria</taxon>
        <taxon>Burkholderiales</taxon>
        <taxon>Sphaerotilaceae</taxon>
        <taxon>Roseateles</taxon>
    </lineage>
</organism>
<evidence type="ECO:0000313" key="3">
    <source>
        <dbReference type="Proteomes" id="UP001180536"/>
    </source>
</evidence>
<comment type="caution">
    <text evidence="2">The sequence shown here is derived from an EMBL/GenBank/DDBJ whole genome shotgun (WGS) entry which is preliminary data.</text>
</comment>
<feature type="region of interest" description="Disordered" evidence="1">
    <location>
        <begin position="1"/>
        <end position="51"/>
    </location>
</feature>
<proteinExistence type="predicted"/>
<gene>
    <name evidence="2" type="ORF">J2X16_000045</name>
</gene>